<keyword evidence="2" id="KW-0472">Membrane</keyword>
<feature type="non-terminal residue" evidence="3">
    <location>
        <position position="773"/>
    </location>
</feature>
<name>A0A8H7HR76_9AGAM</name>
<evidence type="ECO:0000313" key="3">
    <source>
        <dbReference type="EMBL" id="KAF8704304.1"/>
    </source>
</evidence>
<organism evidence="3 4">
    <name type="scientific">Rhizoctonia solani</name>
    <dbReference type="NCBI Taxonomy" id="456999"/>
    <lineage>
        <taxon>Eukaryota</taxon>
        <taxon>Fungi</taxon>
        <taxon>Dikarya</taxon>
        <taxon>Basidiomycota</taxon>
        <taxon>Agaricomycotina</taxon>
        <taxon>Agaricomycetes</taxon>
        <taxon>Cantharellales</taxon>
        <taxon>Ceratobasidiaceae</taxon>
        <taxon>Rhizoctonia</taxon>
    </lineage>
</organism>
<proteinExistence type="predicted"/>
<reference evidence="3" key="1">
    <citation type="submission" date="2020-09" db="EMBL/GenBank/DDBJ databases">
        <title>Comparative genome analyses of four rice-infecting Rhizoctonia solani isolates reveal extensive enrichment of homogalacturonan modification genes.</title>
        <authorList>
            <person name="Lee D.-Y."/>
            <person name="Jeon J."/>
            <person name="Kim K.-T."/>
            <person name="Cheong K."/>
            <person name="Song H."/>
            <person name="Choi G."/>
            <person name="Ko J."/>
            <person name="Opiyo S.O."/>
            <person name="Zuo S."/>
            <person name="Madhav S."/>
            <person name="Lee Y.-H."/>
            <person name="Wang G.-L."/>
        </authorList>
    </citation>
    <scope>NUCLEOTIDE SEQUENCE</scope>
    <source>
        <strain evidence="3">AG1-IA WGL</strain>
    </source>
</reference>
<feature type="region of interest" description="Disordered" evidence="1">
    <location>
        <begin position="1"/>
        <end position="69"/>
    </location>
</feature>
<protein>
    <recommendedName>
        <fullName evidence="5">Transmembrane protein</fullName>
    </recommendedName>
</protein>
<sequence length="773" mass="85590">MAHRSRRSTPSSSSSSLDEPVKSSTASHGQTREYDLSHTAISQHDKSPYGSQHEDPPWNPYTDPYAPNNSHDAPDSIPLVAFSSSRSNQHQNSSNVHVIPMARPAGWLGKFEPIPVVRLLVHMILCFLSFPVVFLVARAASGMSLFWTRLIVGGLCGGVGLTLGISLLDLSRACIEAALWATIIHESMKGEVGHELDYHTHNPLSPWSAILLLYRKYVKQLSSRNRKAIRRHDDRTPWWLCIVLFLVTATVAASLVFALGRVVDINTVQQTQTKEYYEAAVAGDTTAEEIARATTILNDTLSQVRYTWTITPLSSAQHVPTDRYFYLNRTEKDANVIKTTIETIHFAETFTSQLDPDHPFGFGTFQNQSQTAGLTLSDAGKSAGLDAGKGPTTKAVGQIARWPRWGSRIGCQVIEDLGRYLTPHSRPANMTYLFVPWKAVDSIFEYMGLDSPPAAKFLPVNFTGFMEGEDRPNVTAQESEVALMSKWWDNGVTHSFSWFPVNKGEDGNGWVSIEIVMVRLNESYTAPNSSFQVYGELGNRENRTRIGFDAAICVEEVRGYVVDAYNSSAGSPVSLALKYHGTQLNTSMPTIGQDASKHEVPKRIEEPLSQPGVEHGISSANKFAVYNASHYNARNIMLKDNGRDWWFAPNPTVVAFGGGNSPTEYTQLNAENIARVMANSDSQHLLPYLVGSQLVLAHVYRDKTVAYTFIYTTWLAIILAVVLVNGIVVSVFVPRLPLGLSRRDIGVNSWLAAIEGKLTTCHCHHHTFQTTFC</sequence>
<comment type="caution">
    <text evidence="3">The sequence shown here is derived from an EMBL/GenBank/DDBJ whole genome shotgun (WGS) entry which is preliminary data.</text>
</comment>
<feature type="transmembrane region" description="Helical" evidence="2">
    <location>
        <begin position="709"/>
        <end position="733"/>
    </location>
</feature>
<evidence type="ECO:0000313" key="4">
    <source>
        <dbReference type="Proteomes" id="UP000602905"/>
    </source>
</evidence>
<dbReference type="Proteomes" id="UP000602905">
    <property type="component" value="Unassembled WGS sequence"/>
</dbReference>
<evidence type="ECO:0008006" key="5">
    <source>
        <dbReference type="Google" id="ProtNLM"/>
    </source>
</evidence>
<dbReference type="EMBL" id="JACYCD010000056">
    <property type="protein sequence ID" value="KAF8704304.1"/>
    <property type="molecule type" value="Genomic_DNA"/>
</dbReference>
<dbReference type="OrthoDB" id="8191639at2759"/>
<feature type="transmembrane region" description="Helical" evidence="2">
    <location>
        <begin position="236"/>
        <end position="260"/>
    </location>
</feature>
<evidence type="ECO:0000256" key="1">
    <source>
        <dbReference type="SAM" id="MobiDB-lite"/>
    </source>
</evidence>
<keyword evidence="2" id="KW-0812">Transmembrane</keyword>
<evidence type="ECO:0000256" key="2">
    <source>
        <dbReference type="SAM" id="Phobius"/>
    </source>
</evidence>
<feature type="compositionally biased region" description="Basic and acidic residues" evidence="1">
    <location>
        <begin position="43"/>
        <end position="56"/>
    </location>
</feature>
<gene>
    <name evidence="3" type="ORF">RHS03_06140</name>
</gene>
<dbReference type="AlphaFoldDB" id="A0A8H7HR76"/>
<feature type="transmembrane region" description="Helical" evidence="2">
    <location>
        <begin position="146"/>
        <end position="168"/>
    </location>
</feature>
<accession>A0A8H7HR76</accession>
<keyword evidence="2" id="KW-1133">Transmembrane helix</keyword>
<feature type="transmembrane region" description="Helical" evidence="2">
    <location>
        <begin position="119"/>
        <end position="140"/>
    </location>
</feature>